<comment type="cofactor">
    <cofactor evidence="1">
        <name>FMN</name>
        <dbReference type="ChEBI" id="CHEBI:58210"/>
    </cofactor>
</comment>
<dbReference type="PANTHER" id="PTHR10578:SF143">
    <property type="entry name" value="FMN-DEPENDENT ALPHA-HYDROXY ACID DEHYDROGENASE PB1A11.03"/>
    <property type="match status" value="1"/>
</dbReference>
<dbReference type="PROSITE" id="PS51349">
    <property type="entry name" value="FMN_HYDROXY_ACID_DH_2"/>
    <property type="match status" value="1"/>
</dbReference>
<dbReference type="InterPro" id="IPR008259">
    <property type="entry name" value="FMN_hydac_DH_AS"/>
</dbReference>
<feature type="active site" description="Proton acceptor" evidence="4">
    <location>
        <position position="282"/>
    </location>
</feature>
<feature type="binding site" evidence="5">
    <location>
        <position position="280"/>
    </location>
    <ligand>
        <name>FMN</name>
        <dbReference type="ChEBI" id="CHEBI:58210"/>
    </ligand>
</feature>
<feature type="binding site" evidence="5">
    <location>
        <begin position="312"/>
        <end position="316"/>
    </location>
    <ligand>
        <name>FMN</name>
        <dbReference type="ChEBI" id="CHEBI:58210"/>
    </ligand>
</feature>
<dbReference type="Proteomes" id="UP000516428">
    <property type="component" value="Chromosome"/>
</dbReference>
<feature type="binding site" evidence="5">
    <location>
        <position position="258"/>
    </location>
    <ligand>
        <name>FMN</name>
        <dbReference type="ChEBI" id="CHEBI:58210"/>
    </ligand>
</feature>
<dbReference type="KEGG" id="sxn:IAG42_03880"/>
<feature type="binding site" evidence="5">
    <location>
        <begin position="335"/>
        <end position="336"/>
    </location>
    <ligand>
        <name>FMN</name>
        <dbReference type="ChEBI" id="CHEBI:58210"/>
    </ligand>
</feature>
<comment type="similarity">
    <text evidence="3">Belongs to the FMN-dependent alpha-hydroxy acid dehydrogenase family.</text>
</comment>
<evidence type="ECO:0000256" key="4">
    <source>
        <dbReference type="PIRSR" id="PIRSR000138-1"/>
    </source>
</evidence>
<feature type="binding site" evidence="5">
    <location>
        <position position="154"/>
    </location>
    <ligand>
        <name>glyoxylate</name>
        <dbReference type="ChEBI" id="CHEBI:36655"/>
    </ligand>
</feature>
<feature type="domain" description="FMN hydroxy acid dehydrogenase" evidence="6">
    <location>
        <begin position="20"/>
        <end position="386"/>
    </location>
</feature>
<organism evidence="7 8">
    <name type="scientific">Streptomyces xanthii</name>
    <dbReference type="NCBI Taxonomy" id="2768069"/>
    <lineage>
        <taxon>Bacteria</taxon>
        <taxon>Bacillati</taxon>
        <taxon>Actinomycetota</taxon>
        <taxon>Actinomycetes</taxon>
        <taxon>Kitasatosporales</taxon>
        <taxon>Streptomycetaceae</taxon>
        <taxon>Streptomyces</taxon>
    </lineage>
</organism>
<dbReference type="InterPro" id="IPR000262">
    <property type="entry name" value="FMN-dep_DH"/>
</dbReference>
<feature type="binding site" evidence="5">
    <location>
        <position position="180"/>
    </location>
    <ligand>
        <name>FMN</name>
        <dbReference type="ChEBI" id="CHEBI:58210"/>
    </ligand>
</feature>
<evidence type="ECO:0000256" key="3">
    <source>
        <dbReference type="ARBA" id="ARBA00024042"/>
    </source>
</evidence>
<dbReference type="InterPro" id="IPR012133">
    <property type="entry name" value="Alpha-hydoxy_acid_DH_FMN"/>
</dbReference>
<dbReference type="PROSITE" id="PS00557">
    <property type="entry name" value="FMN_HYDROXY_ACID_DH_1"/>
    <property type="match status" value="1"/>
</dbReference>
<dbReference type="InterPro" id="IPR013785">
    <property type="entry name" value="Aldolase_TIM"/>
</dbReference>
<dbReference type="Pfam" id="PF01070">
    <property type="entry name" value="FMN_dh"/>
    <property type="match status" value="1"/>
</dbReference>
<evidence type="ECO:0000313" key="7">
    <source>
        <dbReference type="EMBL" id="QNS02847.1"/>
    </source>
</evidence>
<gene>
    <name evidence="7" type="ORF">IAG42_03880</name>
</gene>
<dbReference type="EMBL" id="CP061281">
    <property type="protein sequence ID" value="QNS02847.1"/>
    <property type="molecule type" value="Genomic_DNA"/>
</dbReference>
<feature type="binding site" evidence="5">
    <location>
        <begin position="99"/>
        <end position="101"/>
    </location>
    <ligand>
        <name>FMN</name>
        <dbReference type="ChEBI" id="CHEBI:58210"/>
    </ligand>
</feature>
<sequence>MSPQFGDYQFEIYLNGLRGVTPTLPMDWASLEQRAQAAMPASVWSYVAGGAGDEHTQRANVRAFERYGLMPRMLVGAARRDLSVDLFGLRLESPLFMAPVGVIGLCAQDGHGDLATARAAARTGVPMVASTLSVDPMEDVAAEFGDTPGFFQLYTPTDRELAESLVKRAEAAGFKGIVVTLDTWVTGWRPRDLSTSNFPQLRGHCLANYTSDPRFRELQPSTDPQDVVGTWAGVFGNPLTWDDLPWLRSLTELPLILKGLCHPEDVRRARDGGVDGIYCSNHGGRQANGGLPALDALPGVVEAADGLPVLFDSGVRSGADVVKALALGATAVGVGRPYAYGLAVGGEDGLVHVLRSLLAEADLTMAVDGYPTLADLTPESLVTVPRA</sequence>
<accession>A0A7H1B292</accession>
<feature type="binding site" evidence="5">
    <location>
        <position position="152"/>
    </location>
    <ligand>
        <name>FMN</name>
        <dbReference type="ChEBI" id="CHEBI:58210"/>
    </ligand>
</feature>
<keyword evidence="5" id="KW-0285">Flavoprotein</keyword>
<dbReference type="GO" id="GO:0010181">
    <property type="term" value="F:FMN binding"/>
    <property type="evidence" value="ECO:0007669"/>
    <property type="project" value="InterPro"/>
</dbReference>
<evidence type="ECO:0000313" key="8">
    <source>
        <dbReference type="Proteomes" id="UP000516428"/>
    </source>
</evidence>
<reference evidence="7 8" key="1">
    <citation type="submission" date="2020-09" db="EMBL/GenBank/DDBJ databases">
        <title>A novel species.</title>
        <authorList>
            <person name="Gao J."/>
        </authorList>
    </citation>
    <scope>NUCLEOTIDE SEQUENCE [LARGE SCALE GENOMIC DNA]</scope>
    <source>
        <strain evidence="7 8">CRXT-Y-14</strain>
    </source>
</reference>
<dbReference type="Gene3D" id="3.20.20.70">
    <property type="entry name" value="Aldolase class I"/>
    <property type="match status" value="1"/>
</dbReference>
<dbReference type="SUPFAM" id="SSF51395">
    <property type="entry name" value="FMN-linked oxidoreductases"/>
    <property type="match status" value="1"/>
</dbReference>
<dbReference type="AlphaFoldDB" id="A0A7H1B292"/>
<keyword evidence="8" id="KW-1185">Reference proteome</keyword>
<name>A0A7H1B292_9ACTN</name>
<feature type="binding site" evidence="5">
    <location>
        <position position="189"/>
    </location>
    <ligand>
        <name>glyoxylate</name>
        <dbReference type="ChEBI" id="CHEBI:36655"/>
    </ligand>
</feature>
<dbReference type="GO" id="GO:0016491">
    <property type="term" value="F:oxidoreductase activity"/>
    <property type="evidence" value="ECO:0007669"/>
    <property type="project" value="UniProtKB-KW"/>
</dbReference>
<keyword evidence="2" id="KW-0560">Oxidoreductase</keyword>
<keyword evidence="5" id="KW-0288">FMN</keyword>
<evidence type="ECO:0000256" key="1">
    <source>
        <dbReference type="ARBA" id="ARBA00001917"/>
    </source>
</evidence>
<dbReference type="RefSeq" id="WP_188335602.1">
    <property type="nucleotide sequence ID" value="NZ_CP061281.1"/>
</dbReference>
<feature type="binding site" evidence="5">
    <location>
        <position position="282"/>
    </location>
    <ligand>
        <name>glyoxylate</name>
        <dbReference type="ChEBI" id="CHEBI:36655"/>
    </ligand>
</feature>
<proteinExistence type="inferred from homology"/>
<feature type="binding site" evidence="5">
    <location>
        <position position="130"/>
    </location>
    <ligand>
        <name>FMN</name>
        <dbReference type="ChEBI" id="CHEBI:58210"/>
    </ligand>
</feature>
<feature type="binding site" evidence="5">
    <location>
        <position position="285"/>
    </location>
    <ligand>
        <name>glyoxylate</name>
        <dbReference type="ChEBI" id="CHEBI:36655"/>
    </ligand>
</feature>
<feature type="binding site" evidence="5">
    <location>
        <position position="46"/>
    </location>
    <ligand>
        <name>glyoxylate</name>
        <dbReference type="ChEBI" id="CHEBI:36655"/>
    </ligand>
</feature>
<evidence type="ECO:0000259" key="6">
    <source>
        <dbReference type="PROSITE" id="PS51349"/>
    </source>
</evidence>
<dbReference type="PANTHER" id="PTHR10578">
    <property type="entry name" value="S -2-HYDROXY-ACID OXIDASE-RELATED"/>
    <property type="match status" value="1"/>
</dbReference>
<dbReference type="PIRSF" id="PIRSF000138">
    <property type="entry name" value="Al-hdrx_acd_dh"/>
    <property type="match status" value="1"/>
</dbReference>
<dbReference type="InterPro" id="IPR037396">
    <property type="entry name" value="FMN_HAD"/>
</dbReference>
<evidence type="ECO:0000256" key="5">
    <source>
        <dbReference type="PIRSR" id="PIRSR000138-2"/>
    </source>
</evidence>
<protein>
    <submittedName>
        <fullName evidence="7">Alpha-hydroxy-acid oxidizing protein</fullName>
    </submittedName>
</protein>
<evidence type="ECO:0000256" key="2">
    <source>
        <dbReference type="ARBA" id="ARBA00023002"/>
    </source>
</evidence>